<organism evidence="1 2">
    <name type="scientific">Emiliania huxleyi (strain CCMP1516)</name>
    <dbReference type="NCBI Taxonomy" id="280463"/>
    <lineage>
        <taxon>Eukaryota</taxon>
        <taxon>Haptista</taxon>
        <taxon>Haptophyta</taxon>
        <taxon>Prymnesiophyceae</taxon>
        <taxon>Isochrysidales</taxon>
        <taxon>Noelaerhabdaceae</taxon>
        <taxon>Emiliania</taxon>
    </lineage>
</organism>
<reference evidence="1" key="2">
    <citation type="submission" date="2024-10" db="UniProtKB">
        <authorList>
            <consortium name="EnsemblProtists"/>
        </authorList>
    </citation>
    <scope>IDENTIFICATION</scope>
</reference>
<dbReference type="HOGENOM" id="CLU_2113569_0_0_1"/>
<sequence length="115" mass="12489">MSVALQLAAAEEIATELRLAAASEDAAEGEAIYRATLESLLASTGWTPRAAEEMAREEQRAHVRQMRWAREHGRGEPVRCFDAEEYDEGDDAFDALFDGGSGYGWDSPSGGGAFF</sequence>
<dbReference type="EnsemblProtists" id="EOD08681">
    <property type="protein sequence ID" value="EOD08681"/>
    <property type="gene ID" value="EMIHUDRAFT_249024"/>
</dbReference>
<dbReference type="RefSeq" id="XP_005761110.1">
    <property type="nucleotide sequence ID" value="XM_005761053.1"/>
</dbReference>
<dbReference type="GeneID" id="17254835"/>
<keyword evidence="2" id="KW-1185">Reference proteome</keyword>
<dbReference type="Proteomes" id="UP000013827">
    <property type="component" value="Unassembled WGS sequence"/>
</dbReference>
<proteinExistence type="predicted"/>
<dbReference type="PaxDb" id="2903-EOD08681"/>
<dbReference type="AlphaFoldDB" id="A0A0D3IBP6"/>
<reference evidence="2" key="1">
    <citation type="journal article" date="2013" name="Nature">
        <title>Pan genome of the phytoplankton Emiliania underpins its global distribution.</title>
        <authorList>
            <person name="Read B.A."/>
            <person name="Kegel J."/>
            <person name="Klute M.J."/>
            <person name="Kuo A."/>
            <person name="Lefebvre S.C."/>
            <person name="Maumus F."/>
            <person name="Mayer C."/>
            <person name="Miller J."/>
            <person name="Monier A."/>
            <person name="Salamov A."/>
            <person name="Young J."/>
            <person name="Aguilar M."/>
            <person name="Claverie J.M."/>
            <person name="Frickenhaus S."/>
            <person name="Gonzalez K."/>
            <person name="Herman E.K."/>
            <person name="Lin Y.C."/>
            <person name="Napier J."/>
            <person name="Ogata H."/>
            <person name="Sarno A.F."/>
            <person name="Shmutz J."/>
            <person name="Schroeder D."/>
            <person name="de Vargas C."/>
            <person name="Verret F."/>
            <person name="von Dassow P."/>
            <person name="Valentin K."/>
            <person name="Van de Peer Y."/>
            <person name="Wheeler G."/>
            <person name="Dacks J.B."/>
            <person name="Delwiche C.F."/>
            <person name="Dyhrman S.T."/>
            <person name="Glockner G."/>
            <person name="John U."/>
            <person name="Richards T."/>
            <person name="Worden A.Z."/>
            <person name="Zhang X."/>
            <person name="Grigoriev I.V."/>
            <person name="Allen A.E."/>
            <person name="Bidle K."/>
            <person name="Borodovsky M."/>
            <person name="Bowler C."/>
            <person name="Brownlee C."/>
            <person name="Cock J.M."/>
            <person name="Elias M."/>
            <person name="Gladyshev V.N."/>
            <person name="Groth M."/>
            <person name="Guda C."/>
            <person name="Hadaegh A."/>
            <person name="Iglesias-Rodriguez M.D."/>
            <person name="Jenkins J."/>
            <person name="Jones B.M."/>
            <person name="Lawson T."/>
            <person name="Leese F."/>
            <person name="Lindquist E."/>
            <person name="Lobanov A."/>
            <person name="Lomsadze A."/>
            <person name="Malik S.B."/>
            <person name="Marsh M.E."/>
            <person name="Mackinder L."/>
            <person name="Mock T."/>
            <person name="Mueller-Roeber B."/>
            <person name="Pagarete A."/>
            <person name="Parker M."/>
            <person name="Probert I."/>
            <person name="Quesneville H."/>
            <person name="Raines C."/>
            <person name="Rensing S.A."/>
            <person name="Riano-Pachon D.M."/>
            <person name="Richier S."/>
            <person name="Rokitta S."/>
            <person name="Shiraiwa Y."/>
            <person name="Soanes D.M."/>
            <person name="van der Giezen M."/>
            <person name="Wahlund T.M."/>
            <person name="Williams B."/>
            <person name="Wilson W."/>
            <person name="Wolfe G."/>
            <person name="Wurch L.L."/>
        </authorList>
    </citation>
    <scope>NUCLEOTIDE SEQUENCE</scope>
</reference>
<protein>
    <submittedName>
        <fullName evidence="1">Uncharacterized protein</fullName>
    </submittedName>
</protein>
<evidence type="ECO:0000313" key="2">
    <source>
        <dbReference type="Proteomes" id="UP000013827"/>
    </source>
</evidence>
<accession>A0A0D3IBP6</accession>
<name>A0A0D3IBP6_EMIH1</name>
<dbReference type="KEGG" id="ehx:EMIHUDRAFT_249024"/>
<evidence type="ECO:0000313" key="1">
    <source>
        <dbReference type="EnsemblProtists" id="EOD08681"/>
    </source>
</evidence>